<dbReference type="PROSITE" id="PS50088">
    <property type="entry name" value="ANK_REPEAT"/>
    <property type="match status" value="6"/>
</dbReference>
<dbReference type="SMART" id="SM00248">
    <property type="entry name" value="ANK"/>
    <property type="match status" value="7"/>
</dbReference>
<name>A0A6C0KDE7_9ZZZZ</name>
<dbReference type="Gene3D" id="1.25.40.20">
    <property type="entry name" value="Ankyrin repeat-containing domain"/>
    <property type="match status" value="3"/>
</dbReference>
<dbReference type="PRINTS" id="PR01415">
    <property type="entry name" value="ANKYRIN"/>
</dbReference>
<dbReference type="PANTHER" id="PTHR24173">
    <property type="entry name" value="ANKYRIN REPEAT CONTAINING"/>
    <property type="match status" value="1"/>
</dbReference>
<evidence type="ECO:0000256" key="2">
    <source>
        <dbReference type="ARBA" id="ARBA00023043"/>
    </source>
</evidence>
<dbReference type="EMBL" id="MN740846">
    <property type="protein sequence ID" value="QHU14757.1"/>
    <property type="molecule type" value="Genomic_DNA"/>
</dbReference>
<dbReference type="SUPFAM" id="SSF48403">
    <property type="entry name" value="Ankyrin repeat"/>
    <property type="match status" value="1"/>
</dbReference>
<keyword evidence="1" id="KW-0677">Repeat</keyword>
<evidence type="ECO:0000313" key="3">
    <source>
        <dbReference type="EMBL" id="QHU14757.1"/>
    </source>
</evidence>
<accession>A0A6C0KDE7</accession>
<dbReference type="Pfam" id="PF12796">
    <property type="entry name" value="Ank_2"/>
    <property type="match status" value="3"/>
</dbReference>
<protein>
    <submittedName>
        <fullName evidence="3">Uncharacterized protein</fullName>
    </submittedName>
</protein>
<sequence>MPVNVLFGKPGEPAKFYYRGERISVDAAFEMYRKKARFVVGGKTLNLSRFGAREPTIIERKDIHEAARQGGPKLVAKLADSGVDINGLDADGMTPVWLAAMKGHHRVVGVLADRGANLDVLVDNFERLSPLMIAATNGHHKAVSVLVAKGANIDLQSDLPVGYVGGHVVGLLGQTALMVAAQSGHLGVVRLLIERGANLDLVDWDGNSALMVAAQSSDLEVVCVLVEMGANLELIDEQGQTALMLATDQAQAQELETVRLLIAKGANIDHTDRWGWTPVFVAAQNDNPEMVRLLIASGANLDLAGEDGTPLDVAIASRHQGVIDVIDAFERHRIARIKRSVRSLTRQDPSKVKVPKEMDGLIGSFLL</sequence>
<organism evidence="3">
    <name type="scientific">viral metagenome</name>
    <dbReference type="NCBI Taxonomy" id="1070528"/>
    <lineage>
        <taxon>unclassified sequences</taxon>
        <taxon>metagenomes</taxon>
        <taxon>organismal metagenomes</taxon>
    </lineage>
</organism>
<proteinExistence type="predicted"/>
<evidence type="ECO:0000256" key="1">
    <source>
        <dbReference type="ARBA" id="ARBA00022737"/>
    </source>
</evidence>
<dbReference type="InterPro" id="IPR002110">
    <property type="entry name" value="Ankyrin_rpt"/>
</dbReference>
<dbReference type="AlphaFoldDB" id="A0A6C0KDE7"/>
<dbReference type="PANTHER" id="PTHR24173:SF74">
    <property type="entry name" value="ANKYRIN REPEAT DOMAIN-CONTAINING PROTEIN 16"/>
    <property type="match status" value="1"/>
</dbReference>
<reference evidence="3" key="1">
    <citation type="journal article" date="2020" name="Nature">
        <title>Giant virus diversity and host interactions through global metagenomics.</title>
        <authorList>
            <person name="Schulz F."/>
            <person name="Roux S."/>
            <person name="Paez-Espino D."/>
            <person name="Jungbluth S."/>
            <person name="Walsh D.A."/>
            <person name="Denef V.J."/>
            <person name="McMahon K.D."/>
            <person name="Konstantinidis K.T."/>
            <person name="Eloe-Fadrosh E.A."/>
            <person name="Kyrpides N.C."/>
            <person name="Woyke T."/>
        </authorList>
    </citation>
    <scope>NUCLEOTIDE SEQUENCE</scope>
    <source>
        <strain evidence="3">GVMAG-S-1102113-126</strain>
    </source>
</reference>
<dbReference type="PROSITE" id="PS50297">
    <property type="entry name" value="ANK_REP_REGION"/>
    <property type="match status" value="6"/>
</dbReference>
<keyword evidence="2" id="KW-0040">ANK repeat</keyword>
<dbReference type="InterPro" id="IPR036770">
    <property type="entry name" value="Ankyrin_rpt-contain_sf"/>
</dbReference>